<sequence>MKDWKLWQERLESYIKVNKITDELRVATLLSLLGPATYKIVRDLSYPDLPKDNSYDQLCEILSQQFAHHPSVWRERIKFCNAKQENGESFGDFYARLKSLSVNCKFGNRLESVLKDRLMSGLHSGKILDRLCEEDISKSLNEMVKLGMQKESEVQQKGEVNKISCTARRQMVNALVKNSNPVGSGDVRNRWRKESSGHTTKVYRHKQGLSKPCSVCGNDHLGHCKYANFNCNICKKRGHLAKVCRVRQKACNYIDIDTEVIGNNHESIFAMNSFDSADNIFKFDVFIDNVKHKLEADCGASVSCINEEMYLCHFSKYVLNNFKRLYSESKFHTSWLFFL</sequence>
<organism evidence="1 2">
    <name type="scientific">Rhamnusium bicolor</name>
    <dbReference type="NCBI Taxonomy" id="1586634"/>
    <lineage>
        <taxon>Eukaryota</taxon>
        <taxon>Metazoa</taxon>
        <taxon>Ecdysozoa</taxon>
        <taxon>Arthropoda</taxon>
        <taxon>Hexapoda</taxon>
        <taxon>Insecta</taxon>
        <taxon>Pterygota</taxon>
        <taxon>Neoptera</taxon>
        <taxon>Endopterygota</taxon>
        <taxon>Coleoptera</taxon>
        <taxon>Polyphaga</taxon>
        <taxon>Cucujiformia</taxon>
        <taxon>Chrysomeloidea</taxon>
        <taxon>Cerambycidae</taxon>
        <taxon>Lepturinae</taxon>
        <taxon>Rhagiini</taxon>
        <taxon>Rhamnusium</taxon>
    </lineage>
</organism>
<gene>
    <name evidence="1" type="ORF">NQ314_003944</name>
</gene>
<dbReference type="PANTHER" id="PTHR33198">
    <property type="entry name" value="ANK_REP_REGION DOMAIN-CONTAINING PROTEIN-RELATED"/>
    <property type="match status" value="1"/>
</dbReference>
<reference evidence="1" key="1">
    <citation type="journal article" date="2023" name="Insect Mol. Biol.">
        <title>Genome sequencing provides insights into the evolution of gene families encoding plant cell wall-degrading enzymes in longhorned beetles.</title>
        <authorList>
            <person name="Shin N.R."/>
            <person name="Okamura Y."/>
            <person name="Kirsch R."/>
            <person name="Pauchet Y."/>
        </authorList>
    </citation>
    <scope>NUCLEOTIDE SEQUENCE</scope>
    <source>
        <strain evidence="1">RBIC_L_NR</strain>
    </source>
</reference>
<evidence type="ECO:0000313" key="1">
    <source>
        <dbReference type="EMBL" id="KAJ8965721.1"/>
    </source>
</evidence>
<evidence type="ECO:0000313" key="2">
    <source>
        <dbReference type="Proteomes" id="UP001162156"/>
    </source>
</evidence>
<proteinExistence type="predicted"/>
<dbReference type="PANTHER" id="PTHR33198:SF19">
    <property type="entry name" value="CCHC-TYPE DOMAIN-CONTAINING PROTEIN"/>
    <property type="match status" value="1"/>
</dbReference>
<name>A0AAV8ZMY2_9CUCU</name>
<keyword evidence="2" id="KW-1185">Reference proteome</keyword>
<protein>
    <submittedName>
        <fullName evidence="1">Uncharacterized protein</fullName>
    </submittedName>
</protein>
<dbReference type="Proteomes" id="UP001162156">
    <property type="component" value="Unassembled WGS sequence"/>
</dbReference>
<accession>A0AAV8ZMY2</accession>
<comment type="caution">
    <text evidence="1">The sequence shown here is derived from an EMBL/GenBank/DDBJ whole genome shotgun (WGS) entry which is preliminary data.</text>
</comment>
<dbReference type="EMBL" id="JANEYF010001175">
    <property type="protein sequence ID" value="KAJ8965721.1"/>
    <property type="molecule type" value="Genomic_DNA"/>
</dbReference>
<dbReference type="AlphaFoldDB" id="A0AAV8ZMY2"/>